<protein>
    <submittedName>
        <fullName evidence="2">Uncharacterized protein</fullName>
    </submittedName>
</protein>
<reference evidence="2" key="1">
    <citation type="submission" date="2020-07" db="EMBL/GenBank/DDBJ databases">
        <title>Ethylene signaling mediates host invasion by parasitic plants.</title>
        <authorList>
            <person name="Yoshida S."/>
        </authorList>
    </citation>
    <scope>NUCLEOTIDE SEQUENCE</scope>
    <source>
        <strain evidence="2">Okayama</strain>
    </source>
</reference>
<dbReference type="EMBL" id="BMAC01000123">
    <property type="protein sequence ID" value="GFP86366.1"/>
    <property type="molecule type" value="Genomic_DNA"/>
</dbReference>
<dbReference type="AlphaFoldDB" id="A0A830BHJ2"/>
<organism evidence="2 3">
    <name type="scientific">Phtheirospermum japonicum</name>
    <dbReference type="NCBI Taxonomy" id="374723"/>
    <lineage>
        <taxon>Eukaryota</taxon>
        <taxon>Viridiplantae</taxon>
        <taxon>Streptophyta</taxon>
        <taxon>Embryophyta</taxon>
        <taxon>Tracheophyta</taxon>
        <taxon>Spermatophyta</taxon>
        <taxon>Magnoliopsida</taxon>
        <taxon>eudicotyledons</taxon>
        <taxon>Gunneridae</taxon>
        <taxon>Pentapetalae</taxon>
        <taxon>asterids</taxon>
        <taxon>lamiids</taxon>
        <taxon>Lamiales</taxon>
        <taxon>Orobanchaceae</taxon>
        <taxon>Orobanchaceae incertae sedis</taxon>
        <taxon>Phtheirospermum</taxon>
    </lineage>
</organism>
<feature type="compositionally biased region" description="Low complexity" evidence="1">
    <location>
        <begin position="31"/>
        <end position="42"/>
    </location>
</feature>
<gene>
    <name evidence="2" type="ORF">PHJA_000780400</name>
</gene>
<dbReference type="Proteomes" id="UP000653305">
    <property type="component" value="Unassembled WGS sequence"/>
</dbReference>
<evidence type="ECO:0000256" key="1">
    <source>
        <dbReference type="SAM" id="MobiDB-lite"/>
    </source>
</evidence>
<accession>A0A830BHJ2</accession>
<comment type="caution">
    <text evidence="2">The sequence shown here is derived from an EMBL/GenBank/DDBJ whole genome shotgun (WGS) entry which is preliminary data.</text>
</comment>
<feature type="region of interest" description="Disordered" evidence="1">
    <location>
        <begin position="1"/>
        <end position="73"/>
    </location>
</feature>
<feature type="compositionally biased region" description="Low complexity" evidence="1">
    <location>
        <begin position="1"/>
        <end position="13"/>
    </location>
</feature>
<evidence type="ECO:0000313" key="3">
    <source>
        <dbReference type="Proteomes" id="UP000653305"/>
    </source>
</evidence>
<evidence type="ECO:0000313" key="2">
    <source>
        <dbReference type="EMBL" id="GFP86366.1"/>
    </source>
</evidence>
<keyword evidence="3" id="KW-1185">Reference proteome</keyword>
<sequence length="96" mass="10107">MIKTTMTKTLTKTLTKEITKATTSPGISNSPTRRPARAAGPEAGPPVPRTSPSLQSSSPKKHRTPSGATYWRSPTAATFPIAFPLLVAGEVAGSRF</sequence>
<name>A0A830BHJ2_9LAMI</name>
<proteinExistence type="predicted"/>